<keyword evidence="1" id="KW-0472">Membrane</keyword>
<organism evidence="2 3">
    <name type="scientific">Novosphingobium tardum</name>
    <dbReference type="NCBI Taxonomy" id="1538021"/>
    <lineage>
        <taxon>Bacteria</taxon>
        <taxon>Pseudomonadati</taxon>
        <taxon>Pseudomonadota</taxon>
        <taxon>Alphaproteobacteria</taxon>
        <taxon>Sphingomonadales</taxon>
        <taxon>Sphingomonadaceae</taxon>
        <taxon>Novosphingobium</taxon>
    </lineage>
</organism>
<feature type="transmembrane region" description="Helical" evidence="1">
    <location>
        <begin position="12"/>
        <end position="29"/>
    </location>
</feature>
<comment type="caution">
    <text evidence="2">The sequence shown here is derived from an EMBL/GenBank/DDBJ whole genome shotgun (WGS) entry which is preliminary data.</text>
</comment>
<feature type="transmembrane region" description="Helical" evidence="1">
    <location>
        <begin position="35"/>
        <end position="55"/>
    </location>
</feature>
<name>A0ABV8RKN0_9SPHN</name>
<reference evidence="3" key="1">
    <citation type="journal article" date="2019" name="Int. J. Syst. Evol. Microbiol.">
        <title>The Global Catalogue of Microorganisms (GCM) 10K type strain sequencing project: providing services to taxonomists for standard genome sequencing and annotation.</title>
        <authorList>
            <consortium name="The Broad Institute Genomics Platform"/>
            <consortium name="The Broad Institute Genome Sequencing Center for Infectious Disease"/>
            <person name="Wu L."/>
            <person name="Ma J."/>
        </authorList>
    </citation>
    <scope>NUCLEOTIDE SEQUENCE [LARGE SCALE GENOMIC DNA]</scope>
    <source>
        <strain evidence="3">CGMCC 1.12989</strain>
    </source>
</reference>
<sequence length="69" mass="7660">MRLTSRLKAAGYLTSMVSVCLLGVVAWKSATKDPVLLACLIGGMITSLLGMELRWRSHRVQQKRKDSAR</sequence>
<accession>A0ABV8RKN0</accession>
<gene>
    <name evidence="2" type="ORF">ACFO0A_01025</name>
</gene>
<evidence type="ECO:0000256" key="1">
    <source>
        <dbReference type="SAM" id="Phobius"/>
    </source>
</evidence>
<dbReference type="RefSeq" id="WP_379537123.1">
    <property type="nucleotide sequence ID" value="NZ_JBHSDR010000003.1"/>
</dbReference>
<keyword evidence="3" id="KW-1185">Reference proteome</keyword>
<proteinExistence type="predicted"/>
<dbReference type="EMBL" id="JBHSDR010000003">
    <property type="protein sequence ID" value="MFC4293633.1"/>
    <property type="molecule type" value="Genomic_DNA"/>
</dbReference>
<protein>
    <submittedName>
        <fullName evidence="2">Uncharacterized protein</fullName>
    </submittedName>
</protein>
<keyword evidence="1" id="KW-0812">Transmembrane</keyword>
<evidence type="ECO:0000313" key="2">
    <source>
        <dbReference type="EMBL" id="MFC4293633.1"/>
    </source>
</evidence>
<evidence type="ECO:0000313" key="3">
    <source>
        <dbReference type="Proteomes" id="UP001595828"/>
    </source>
</evidence>
<keyword evidence="1" id="KW-1133">Transmembrane helix</keyword>
<dbReference type="Proteomes" id="UP001595828">
    <property type="component" value="Unassembled WGS sequence"/>
</dbReference>